<dbReference type="Gene3D" id="3.30.160.60">
    <property type="entry name" value="Classic Zinc Finger"/>
    <property type="match status" value="1"/>
</dbReference>
<dbReference type="GO" id="GO:0008270">
    <property type="term" value="F:zinc ion binding"/>
    <property type="evidence" value="ECO:0007669"/>
    <property type="project" value="UniProtKB-KW"/>
</dbReference>
<dbReference type="AlphaFoldDB" id="A0A9P6B637"/>
<dbReference type="InterPro" id="IPR001623">
    <property type="entry name" value="DnaJ_domain"/>
</dbReference>
<dbReference type="PRINTS" id="PR00625">
    <property type="entry name" value="JDOMAIN"/>
</dbReference>
<keyword evidence="9" id="KW-1185">Reference proteome</keyword>
<dbReference type="PROSITE" id="PS50076">
    <property type="entry name" value="DNAJ_2"/>
    <property type="match status" value="1"/>
</dbReference>
<evidence type="ECO:0000256" key="2">
    <source>
        <dbReference type="ARBA" id="ARBA00022771"/>
    </source>
</evidence>
<dbReference type="InterPro" id="IPR054076">
    <property type="entry name" value="ZUO1-like_ZHD"/>
</dbReference>
<evidence type="ECO:0000256" key="3">
    <source>
        <dbReference type="ARBA" id="ARBA00022833"/>
    </source>
</evidence>
<dbReference type="SMART" id="SM00271">
    <property type="entry name" value="DnaJ"/>
    <property type="match status" value="1"/>
</dbReference>
<dbReference type="PROSITE" id="PS00636">
    <property type="entry name" value="DNAJ_1"/>
    <property type="match status" value="1"/>
</dbReference>
<evidence type="ECO:0000259" key="7">
    <source>
        <dbReference type="PROSITE" id="PS50157"/>
    </source>
</evidence>
<accession>A0A9P6B637</accession>
<dbReference type="SUPFAM" id="SSF46565">
    <property type="entry name" value="Chaperone J-domain"/>
    <property type="match status" value="1"/>
</dbReference>
<dbReference type="Pfam" id="PF21884">
    <property type="entry name" value="ZUO1-like_ZHD"/>
    <property type="match status" value="1"/>
</dbReference>
<dbReference type="InterPro" id="IPR051964">
    <property type="entry name" value="Chaperone_stress_response"/>
</dbReference>
<dbReference type="OrthoDB" id="5894at2759"/>
<dbReference type="PANTHER" id="PTHR44029">
    <property type="entry name" value="DNAJ HOMOLOG SUBFAMILY C MEMBER 21"/>
    <property type="match status" value="1"/>
</dbReference>
<feature type="region of interest" description="Disordered" evidence="5">
    <location>
        <begin position="439"/>
        <end position="534"/>
    </location>
</feature>
<reference evidence="8" key="1">
    <citation type="journal article" date="2020" name="Nat. Commun.">
        <title>Large-scale genome sequencing of mycorrhizal fungi provides insights into the early evolution of symbiotic traits.</title>
        <authorList>
            <person name="Miyauchi S."/>
            <person name="Kiss E."/>
            <person name="Kuo A."/>
            <person name="Drula E."/>
            <person name="Kohler A."/>
            <person name="Sanchez-Garcia M."/>
            <person name="Morin E."/>
            <person name="Andreopoulos B."/>
            <person name="Barry K.W."/>
            <person name="Bonito G."/>
            <person name="Buee M."/>
            <person name="Carver A."/>
            <person name="Chen C."/>
            <person name="Cichocki N."/>
            <person name="Clum A."/>
            <person name="Culley D."/>
            <person name="Crous P.W."/>
            <person name="Fauchery L."/>
            <person name="Girlanda M."/>
            <person name="Hayes R.D."/>
            <person name="Keri Z."/>
            <person name="LaButti K."/>
            <person name="Lipzen A."/>
            <person name="Lombard V."/>
            <person name="Magnuson J."/>
            <person name="Maillard F."/>
            <person name="Murat C."/>
            <person name="Nolan M."/>
            <person name="Ohm R.A."/>
            <person name="Pangilinan J."/>
            <person name="Pereira M.F."/>
            <person name="Perotto S."/>
            <person name="Peter M."/>
            <person name="Pfister S."/>
            <person name="Riley R."/>
            <person name="Sitrit Y."/>
            <person name="Stielow J.B."/>
            <person name="Szollosi G."/>
            <person name="Zifcakova L."/>
            <person name="Stursova M."/>
            <person name="Spatafora J.W."/>
            <person name="Tedersoo L."/>
            <person name="Vaario L.M."/>
            <person name="Yamada A."/>
            <person name="Yan M."/>
            <person name="Wang P."/>
            <person name="Xu J."/>
            <person name="Bruns T."/>
            <person name="Baldrian P."/>
            <person name="Vilgalys R."/>
            <person name="Dunand C."/>
            <person name="Henrissat B."/>
            <person name="Grigoriev I.V."/>
            <person name="Hibbett D."/>
            <person name="Nagy L.G."/>
            <person name="Martin F.M."/>
        </authorList>
    </citation>
    <scope>NUCLEOTIDE SEQUENCE</scope>
    <source>
        <strain evidence="8">UP504</strain>
    </source>
</reference>
<feature type="region of interest" description="Disordered" evidence="5">
    <location>
        <begin position="1"/>
        <end position="21"/>
    </location>
</feature>
<proteinExistence type="predicted"/>
<dbReference type="Pfam" id="PF12171">
    <property type="entry name" value="zf-C2H2_jaz"/>
    <property type="match status" value="1"/>
</dbReference>
<evidence type="ECO:0008006" key="10">
    <source>
        <dbReference type="Google" id="ProtNLM"/>
    </source>
</evidence>
<dbReference type="SUPFAM" id="SSF57667">
    <property type="entry name" value="beta-beta-alpha zinc fingers"/>
    <property type="match status" value="1"/>
</dbReference>
<name>A0A9P6B637_9AGAM</name>
<dbReference type="Proteomes" id="UP000886523">
    <property type="component" value="Unassembled WGS sequence"/>
</dbReference>
<organism evidence="8 9">
    <name type="scientific">Hydnum rufescens UP504</name>
    <dbReference type="NCBI Taxonomy" id="1448309"/>
    <lineage>
        <taxon>Eukaryota</taxon>
        <taxon>Fungi</taxon>
        <taxon>Dikarya</taxon>
        <taxon>Basidiomycota</taxon>
        <taxon>Agaricomycotina</taxon>
        <taxon>Agaricomycetes</taxon>
        <taxon>Cantharellales</taxon>
        <taxon>Hydnaceae</taxon>
        <taxon>Hydnum</taxon>
    </lineage>
</organism>
<dbReference type="Pfam" id="PF00226">
    <property type="entry name" value="DnaJ"/>
    <property type="match status" value="1"/>
</dbReference>
<feature type="domain" description="C2H2-type" evidence="7">
    <location>
        <begin position="532"/>
        <end position="561"/>
    </location>
</feature>
<evidence type="ECO:0000313" key="9">
    <source>
        <dbReference type="Proteomes" id="UP000886523"/>
    </source>
</evidence>
<protein>
    <recommendedName>
        <fullName evidence="10">DnaJ-domain-containing protein</fullName>
    </recommendedName>
</protein>
<evidence type="ECO:0000256" key="5">
    <source>
        <dbReference type="SAM" id="MobiDB-lite"/>
    </source>
</evidence>
<dbReference type="InterPro" id="IPR036236">
    <property type="entry name" value="Znf_C2H2_sf"/>
</dbReference>
<dbReference type="InterPro" id="IPR036869">
    <property type="entry name" value="J_dom_sf"/>
</dbReference>
<feature type="region of interest" description="Disordered" evidence="5">
    <location>
        <begin position="558"/>
        <end position="579"/>
    </location>
</feature>
<evidence type="ECO:0000256" key="4">
    <source>
        <dbReference type="PROSITE-ProRule" id="PRU00042"/>
    </source>
</evidence>
<dbReference type="SMART" id="SM00355">
    <property type="entry name" value="ZnF_C2H2"/>
    <property type="match status" value="2"/>
</dbReference>
<feature type="compositionally biased region" description="Basic and acidic residues" evidence="5">
    <location>
        <begin position="504"/>
        <end position="527"/>
    </location>
</feature>
<dbReference type="PROSITE" id="PS00028">
    <property type="entry name" value="ZINC_FINGER_C2H2_1"/>
    <property type="match status" value="2"/>
</dbReference>
<dbReference type="InterPro" id="IPR013087">
    <property type="entry name" value="Znf_C2H2_type"/>
</dbReference>
<dbReference type="EMBL" id="MU128935">
    <property type="protein sequence ID" value="KAF9516991.1"/>
    <property type="molecule type" value="Genomic_DNA"/>
</dbReference>
<feature type="domain" description="C2H2-type" evidence="7">
    <location>
        <begin position="346"/>
        <end position="375"/>
    </location>
</feature>
<dbReference type="Gene3D" id="1.10.287.110">
    <property type="entry name" value="DnaJ domain"/>
    <property type="match status" value="1"/>
</dbReference>
<evidence type="ECO:0000313" key="8">
    <source>
        <dbReference type="EMBL" id="KAF9516991.1"/>
    </source>
</evidence>
<keyword evidence="1" id="KW-0479">Metal-binding</keyword>
<dbReference type="CDD" id="cd06257">
    <property type="entry name" value="DnaJ"/>
    <property type="match status" value="1"/>
</dbReference>
<dbReference type="InterPro" id="IPR022755">
    <property type="entry name" value="Znf_C2H2_jaz"/>
</dbReference>
<dbReference type="PROSITE" id="PS50157">
    <property type="entry name" value="ZINC_FINGER_C2H2_2"/>
    <property type="match status" value="2"/>
</dbReference>
<evidence type="ECO:0000256" key="1">
    <source>
        <dbReference type="ARBA" id="ARBA00022723"/>
    </source>
</evidence>
<dbReference type="GO" id="GO:0005737">
    <property type="term" value="C:cytoplasm"/>
    <property type="evidence" value="ECO:0007669"/>
    <property type="project" value="TreeGrafter"/>
</dbReference>
<comment type="caution">
    <text evidence="8">The sequence shown here is derived from an EMBL/GenBank/DDBJ whole genome shotgun (WGS) entry which is preliminary data.</text>
</comment>
<keyword evidence="2 4" id="KW-0863">Zinc-finger</keyword>
<gene>
    <name evidence="8" type="ORF">BS47DRAFT_1340311</name>
</gene>
<dbReference type="InterPro" id="IPR018253">
    <property type="entry name" value="DnaJ_domain_CS"/>
</dbReference>
<sequence length="579" mass="64727">MGAQESRRQQSGGVDGEPAESVGDYYELLGVEEDATQDEIKRAFRKLALIHHPDKNAGDIEAATERFAALQQAYEVLSDGQERAWYDSHRGDLVPEPDASTVFEDIKRGFDPSDQPRRRHNDPGLTPKHILQFFNASTWSSMDDGPKSFFTIYRNLFRRLAFEESQHGFEGVHPDFGLSTWTWASETKGEAVRDFYNVWTSFATAKDFSWKDQWNISEAPDRRVRRLMEKDNKKARDDGRKEYNETIRSLAYFLRKRDPRYKAHLVRQNSNQSTLFGLGFVPGMNSHGAGLAPTAAAHARRQQAVDSYVEQDWQKTSGLDGIYATASDEYGDGAEWGNNGEGVEEWECVACGKSFRSEKAWGNHERSNKHLKEVEKLRRAMARENADLELNSDSDEIEDGIDIYENPVSSDIHPTSAPETTEAIPVEGLERDLANTNLDDAIPDTADSQPPTVGGSPRMPESLSDGYEANGNDDDENSRSQFLDSLSPGGTALPRPPSASRPARPKEISKKDKRRAREAAKKARETGDPSTAECNTCGKIFPSRTKLFGHINETGHAVEKSIQGKGDGKQHRAKTVARK</sequence>
<feature type="domain" description="J" evidence="6">
    <location>
        <begin position="24"/>
        <end position="90"/>
    </location>
</feature>
<dbReference type="PANTHER" id="PTHR44029:SF1">
    <property type="entry name" value="DNAJ HOMOLOG SUBFAMILY C MEMBER 21"/>
    <property type="match status" value="1"/>
</dbReference>
<keyword evidence="3" id="KW-0862">Zinc</keyword>
<evidence type="ECO:0000259" key="6">
    <source>
        <dbReference type="PROSITE" id="PS50076"/>
    </source>
</evidence>